<dbReference type="GO" id="GO:0009451">
    <property type="term" value="P:RNA modification"/>
    <property type="evidence" value="ECO:0007669"/>
    <property type="project" value="InterPro"/>
</dbReference>
<dbReference type="EMBL" id="JAXIOK010000008">
    <property type="protein sequence ID" value="KAK4764349.1"/>
    <property type="molecule type" value="Genomic_DNA"/>
</dbReference>
<dbReference type="InterPro" id="IPR011990">
    <property type="entry name" value="TPR-like_helical_dom_sf"/>
</dbReference>
<evidence type="ECO:0000313" key="3">
    <source>
        <dbReference type="EMBL" id="KAK4764349.1"/>
    </source>
</evidence>
<sequence length="151" mass="17443">MYASCLSSAESDSFIDLPDCKHDPVRSVFKKMPKRNVVAWNTLITWYVRTERYTKIISHFRMMIKTVIKPSPVSFINVFPAVSGVGRIKLANYLYVLVLKLGHDFVGDLYIISSTIVMYAELGCLDIARKIFELWRSTRKFCLRDAETRAH</sequence>
<organism evidence="3 4">
    <name type="scientific">Trapa incisa</name>
    <dbReference type="NCBI Taxonomy" id="236973"/>
    <lineage>
        <taxon>Eukaryota</taxon>
        <taxon>Viridiplantae</taxon>
        <taxon>Streptophyta</taxon>
        <taxon>Embryophyta</taxon>
        <taxon>Tracheophyta</taxon>
        <taxon>Spermatophyta</taxon>
        <taxon>Magnoliopsida</taxon>
        <taxon>eudicotyledons</taxon>
        <taxon>Gunneridae</taxon>
        <taxon>Pentapetalae</taxon>
        <taxon>rosids</taxon>
        <taxon>malvids</taxon>
        <taxon>Myrtales</taxon>
        <taxon>Lythraceae</taxon>
        <taxon>Trapa</taxon>
    </lineage>
</organism>
<dbReference type="GO" id="GO:0003723">
    <property type="term" value="F:RNA binding"/>
    <property type="evidence" value="ECO:0007669"/>
    <property type="project" value="InterPro"/>
</dbReference>
<name>A0AAN7KC22_9MYRT</name>
<accession>A0AAN7KC22</accession>
<dbReference type="PANTHER" id="PTHR47926">
    <property type="entry name" value="PENTATRICOPEPTIDE REPEAT-CONTAINING PROTEIN"/>
    <property type="match status" value="1"/>
</dbReference>
<dbReference type="PROSITE" id="PS51375">
    <property type="entry name" value="PPR"/>
    <property type="match status" value="1"/>
</dbReference>
<keyword evidence="1" id="KW-0677">Repeat</keyword>
<gene>
    <name evidence="3" type="ORF">SAY87_013787</name>
</gene>
<dbReference type="Gene3D" id="1.25.40.10">
    <property type="entry name" value="Tetratricopeptide repeat domain"/>
    <property type="match status" value="1"/>
</dbReference>
<proteinExistence type="predicted"/>
<dbReference type="NCBIfam" id="TIGR00756">
    <property type="entry name" value="PPR"/>
    <property type="match status" value="1"/>
</dbReference>
<dbReference type="Proteomes" id="UP001345219">
    <property type="component" value="Chromosome 11"/>
</dbReference>
<evidence type="ECO:0008006" key="5">
    <source>
        <dbReference type="Google" id="ProtNLM"/>
    </source>
</evidence>
<dbReference type="InterPro" id="IPR002885">
    <property type="entry name" value="PPR_rpt"/>
</dbReference>
<feature type="repeat" description="PPR" evidence="2">
    <location>
        <begin position="36"/>
        <end position="70"/>
    </location>
</feature>
<keyword evidence="4" id="KW-1185">Reference proteome</keyword>
<dbReference type="InterPro" id="IPR046960">
    <property type="entry name" value="PPR_At4g14850-like_plant"/>
</dbReference>
<evidence type="ECO:0000256" key="2">
    <source>
        <dbReference type="PROSITE-ProRule" id="PRU00708"/>
    </source>
</evidence>
<protein>
    <recommendedName>
        <fullName evidence="5">Pentatricopeptide repeat-containing protein</fullName>
    </recommendedName>
</protein>
<dbReference type="Pfam" id="PF01535">
    <property type="entry name" value="PPR"/>
    <property type="match status" value="1"/>
</dbReference>
<evidence type="ECO:0000313" key="4">
    <source>
        <dbReference type="Proteomes" id="UP001345219"/>
    </source>
</evidence>
<evidence type="ECO:0000256" key="1">
    <source>
        <dbReference type="ARBA" id="ARBA00022737"/>
    </source>
</evidence>
<reference evidence="3 4" key="1">
    <citation type="journal article" date="2023" name="Hortic Res">
        <title>Pangenome of water caltrop reveals structural variations and asymmetric subgenome divergence after allopolyploidization.</title>
        <authorList>
            <person name="Zhang X."/>
            <person name="Chen Y."/>
            <person name="Wang L."/>
            <person name="Yuan Y."/>
            <person name="Fang M."/>
            <person name="Shi L."/>
            <person name="Lu R."/>
            <person name="Comes H.P."/>
            <person name="Ma Y."/>
            <person name="Chen Y."/>
            <person name="Huang G."/>
            <person name="Zhou Y."/>
            <person name="Zheng Z."/>
            <person name="Qiu Y."/>
        </authorList>
    </citation>
    <scope>NUCLEOTIDE SEQUENCE [LARGE SCALE GENOMIC DNA]</scope>
    <source>
        <tissue evidence="3">Roots</tissue>
    </source>
</reference>
<comment type="caution">
    <text evidence="3">The sequence shown here is derived from an EMBL/GenBank/DDBJ whole genome shotgun (WGS) entry which is preliminary data.</text>
</comment>
<dbReference type="AlphaFoldDB" id="A0AAN7KC22"/>